<evidence type="ECO:0000313" key="2">
    <source>
        <dbReference type="EMBL" id="ACL51980.1"/>
    </source>
</evidence>
<dbReference type="GO" id="GO:0006313">
    <property type="term" value="P:DNA transposition"/>
    <property type="evidence" value="ECO:0007669"/>
    <property type="project" value="InterPro"/>
</dbReference>
<dbReference type="AlphaFoldDB" id="C1J8D9"/>
<protein>
    <submittedName>
        <fullName evidence="2">Truncated transposase</fullName>
    </submittedName>
</protein>
<feature type="domain" description="Transposase IS801/IS1294" evidence="1">
    <location>
        <begin position="11"/>
        <end position="33"/>
    </location>
</feature>
<geneLocation type="plasmid" evidence="2">
    <name>pO26-Vir</name>
</geneLocation>
<accession>C1J8D9</accession>
<proteinExistence type="predicted"/>
<keyword evidence="2" id="KW-0614">Plasmid</keyword>
<evidence type="ECO:0000259" key="1">
    <source>
        <dbReference type="Pfam" id="PF04986"/>
    </source>
</evidence>
<dbReference type="EMBL" id="FJ386569">
    <property type="protein sequence ID" value="ACL51980.1"/>
    <property type="molecule type" value="Genomic_DNA"/>
</dbReference>
<dbReference type="InterPro" id="IPR007069">
    <property type="entry name" value="Transposase_32"/>
</dbReference>
<dbReference type="GO" id="GO:0004803">
    <property type="term" value="F:transposase activity"/>
    <property type="evidence" value="ECO:0007669"/>
    <property type="project" value="InterPro"/>
</dbReference>
<dbReference type="Pfam" id="PF04986">
    <property type="entry name" value="Y2_Tnp"/>
    <property type="match status" value="1"/>
</dbReference>
<organism evidence="2">
    <name type="scientific">Escherichia coli</name>
    <dbReference type="NCBI Taxonomy" id="562"/>
    <lineage>
        <taxon>Bacteria</taxon>
        <taxon>Pseudomonadati</taxon>
        <taxon>Pseudomonadota</taxon>
        <taxon>Gammaproteobacteria</taxon>
        <taxon>Enterobacterales</taxon>
        <taxon>Enterobacteriaceae</taxon>
        <taxon>Escherichia</taxon>
    </lineage>
</organism>
<reference evidence="2" key="1">
    <citation type="submission" date="2008-10" db="EMBL/GenBank/DDBJ databases">
        <title>The DNA sequence of the virulence plasmid and 5 additional plasmids carried by Shiga toxin-producing Escherichia coli O26:H11 strain H30.</title>
        <authorList>
            <person name="Fratamico P.M."/>
            <person name="Yan X."/>
            <person name="Morabito S."/>
            <person name="Esposito G."/>
            <person name="Needleman D.S."/>
            <person name="Pepe T."/>
            <person name="Tozzoli R."/>
            <person name="Cortesi M.L."/>
            <person name="Caprioli A."/>
        </authorList>
    </citation>
    <scope>NUCLEOTIDE SEQUENCE</scope>
    <source>
        <strain evidence="2">H30</strain>
        <plasmid evidence="2">pO26-Vir</plasmid>
    </source>
</reference>
<dbReference type="GO" id="GO:0003677">
    <property type="term" value="F:DNA binding"/>
    <property type="evidence" value="ECO:0007669"/>
    <property type="project" value="InterPro"/>
</dbReference>
<sequence>MSRIAADVKPGIFTVIHTWGRDQQCHPHIHISIYPFIDNCRRCDITSHLEKPSFLRP</sequence>
<name>C1J8D9_ECOLX</name>